<keyword evidence="9" id="KW-0804">Transcription</keyword>
<comment type="caution">
    <text evidence="12">Lacks conserved residue(s) required for the propagation of feature annotation.</text>
</comment>
<dbReference type="Pfam" id="PF02099">
    <property type="entry name" value="Josephin"/>
    <property type="match status" value="1"/>
</dbReference>
<dbReference type="Proteomes" id="UP001211065">
    <property type="component" value="Unassembled WGS sequence"/>
</dbReference>
<dbReference type="PROSITE" id="PS50011">
    <property type="entry name" value="PROTEIN_KINASE_DOM"/>
    <property type="match status" value="1"/>
</dbReference>
<evidence type="ECO:0000256" key="12">
    <source>
        <dbReference type="PROSITE-ProRule" id="PRU00331"/>
    </source>
</evidence>
<evidence type="ECO:0000256" key="9">
    <source>
        <dbReference type="ARBA" id="ARBA00023163"/>
    </source>
</evidence>
<feature type="domain" description="Josephin" evidence="15">
    <location>
        <begin position="632"/>
        <end position="813"/>
    </location>
</feature>
<proteinExistence type="predicted"/>
<keyword evidence="5" id="KW-0833">Ubl conjugation pathway</keyword>
<evidence type="ECO:0000256" key="1">
    <source>
        <dbReference type="ARBA" id="ARBA00000707"/>
    </source>
</evidence>
<dbReference type="Gene3D" id="3.30.200.20">
    <property type="entry name" value="Phosphorylase Kinase, domain 1"/>
    <property type="match status" value="1"/>
</dbReference>
<dbReference type="InterPro" id="IPR011009">
    <property type="entry name" value="Kinase-like_dom_sf"/>
</dbReference>
<dbReference type="InterPro" id="IPR002110">
    <property type="entry name" value="Ankyrin_rpt"/>
</dbReference>
<dbReference type="InterPro" id="IPR001245">
    <property type="entry name" value="Ser-Thr/Tyr_kinase_cat_dom"/>
</dbReference>
<dbReference type="Gene3D" id="1.25.40.20">
    <property type="entry name" value="Ankyrin repeat-containing domain"/>
    <property type="match status" value="1"/>
</dbReference>
<name>A0AAD5U1S1_9FUNG</name>
<feature type="repeat" description="ANK" evidence="11">
    <location>
        <begin position="120"/>
        <end position="152"/>
    </location>
</feature>
<evidence type="ECO:0000256" key="2">
    <source>
        <dbReference type="ARBA" id="ARBA00004123"/>
    </source>
</evidence>
<dbReference type="GO" id="GO:0016579">
    <property type="term" value="P:protein deubiquitination"/>
    <property type="evidence" value="ECO:0007669"/>
    <property type="project" value="InterPro"/>
</dbReference>
<dbReference type="Pfam" id="PF02809">
    <property type="entry name" value="UIM"/>
    <property type="match status" value="2"/>
</dbReference>
<dbReference type="Gene3D" id="1.10.510.10">
    <property type="entry name" value="Transferase(Phosphotransferase) domain 1"/>
    <property type="match status" value="1"/>
</dbReference>
<dbReference type="GO" id="GO:0004672">
    <property type="term" value="F:protein kinase activity"/>
    <property type="evidence" value="ECO:0007669"/>
    <property type="project" value="InterPro"/>
</dbReference>
<accession>A0AAD5U1S1</accession>
<keyword evidence="10" id="KW-0539">Nucleus</keyword>
<dbReference type="GO" id="GO:0005524">
    <property type="term" value="F:ATP binding"/>
    <property type="evidence" value="ECO:0007669"/>
    <property type="project" value="InterPro"/>
</dbReference>
<evidence type="ECO:0000256" key="6">
    <source>
        <dbReference type="ARBA" id="ARBA00022801"/>
    </source>
</evidence>
<dbReference type="SUPFAM" id="SSF56112">
    <property type="entry name" value="Protein kinase-like (PK-like)"/>
    <property type="match status" value="1"/>
</dbReference>
<evidence type="ECO:0000256" key="3">
    <source>
        <dbReference type="ARBA" id="ARBA00012759"/>
    </source>
</evidence>
<dbReference type="SMART" id="SM01246">
    <property type="entry name" value="Josephin"/>
    <property type="match status" value="1"/>
</dbReference>
<dbReference type="InterPro" id="IPR036770">
    <property type="entry name" value="Ankyrin_rpt-contain_sf"/>
</dbReference>
<comment type="caution">
    <text evidence="16">The sequence shown here is derived from an EMBL/GenBank/DDBJ whole genome shotgun (WGS) entry which is preliminary data.</text>
</comment>
<protein>
    <recommendedName>
        <fullName evidence="3">ubiquitinyl hydrolase 1</fullName>
        <ecNumber evidence="3">3.4.19.12</ecNumber>
    </recommendedName>
</protein>
<evidence type="ECO:0000313" key="16">
    <source>
        <dbReference type="EMBL" id="KAJ3221470.1"/>
    </source>
</evidence>
<feature type="repeat" description="ANK" evidence="11">
    <location>
        <begin position="87"/>
        <end position="119"/>
    </location>
</feature>
<dbReference type="AlphaFoldDB" id="A0AAD5U1S1"/>
<dbReference type="PROSITE" id="PS50330">
    <property type="entry name" value="UIM"/>
    <property type="match status" value="1"/>
</dbReference>
<dbReference type="PRINTS" id="PR01233">
    <property type="entry name" value="JOSEPHIN"/>
</dbReference>
<dbReference type="InterPro" id="IPR006155">
    <property type="entry name" value="Josephin"/>
</dbReference>
<keyword evidence="17" id="KW-1185">Reference proteome</keyword>
<evidence type="ECO:0000256" key="13">
    <source>
        <dbReference type="SAM" id="MobiDB-lite"/>
    </source>
</evidence>
<dbReference type="GO" id="GO:0005634">
    <property type="term" value="C:nucleus"/>
    <property type="evidence" value="ECO:0007669"/>
    <property type="project" value="UniProtKB-SubCell"/>
</dbReference>
<feature type="compositionally biased region" description="Polar residues" evidence="13">
    <location>
        <begin position="614"/>
        <end position="639"/>
    </location>
</feature>
<comment type="catalytic activity">
    <reaction evidence="1">
        <text>Thiol-dependent hydrolysis of ester, thioester, amide, peptide and isopeptide bonds formed by the C-terminal Gly of ubiquitin (a 76-residue protein attached to proteins as an intracellular targeting signal).</text>
        <dbReference type="EC" id="3.4.19.12"/>
    </reaction>
</comment>
<dbReference type="Gene3D" id="3.90.70.40">
    <property type="match status" value="1"/>
</dbReference>
<dbReference type="Pfam" id="PF12796">
    <property type="entry name" value="Ank_2"/>
    <property type="match status" value="1"/>
</dbReference>
<evidence type="ECO:0000256" key="10">
    <source>
        <dbReference type="ARBA" id="ARBA00023242"/>
    </source>
</evidence>
<dbReference type="SUPFAM" id="SSF48403">
    <property type="entry name" value="Ankyrin repeat"/>
    <property type="match status" value="1"/>
</dbReference>
<evidence type="ECO:0000256" key="11">
    <source>
        <dbReference type="PROSITE-ProRule" id="PRU00023"/>
    </source>
</evidence>
<dbReference type="InterPro" id="IPR000719">
    <property type="entry name" value="Prot_kinase_dom"/>
</dbReference>
<keyword evidence="11" id="KW-0040">ANK repeat</keyword>
<dbReference type="EC" id="3.4.19.12" evidence="3"/>
<organism evidence="16 17">
    <name type="scientific">Clydaea vesicula</name>
    <dbReference type="NCBI Taxonomy" id="447962"/>
    <lineage>
        <taxon>Eukaryota</taxon>
        <taxon>Fungi</taxon>
        <taxon>Fungi incertae sedis</taxon>
        <taxon>Chytridiomycota</taxon>
        <taxon>Chytridiomycota incertae sedis</taxon>
        <taxon>Chytridiomycetes</taxon>
        <taxon>Lobulomycetales</taxon>
        <taxon>Lobulomycetaceae</taxon>
        <taxon>Clydaea</taxon>
    </lineage>
</organism>
<dbReference type="GO" id="GO:0006508">
    <property type="term" value="P:proteolysis"/>
    <property type="evidence" value="ECO:0007669"/>
    <property type="project" value="UniProtKB-KW"/>
</dbReference>
<evidence type="ECO:0000256" key="7">
    <source>
        <dbReference type="ARBA" id="ARBA00022807"/>
    </source>
</evidence>
<feature type="region of interest" description="Disordered" evidence="13">
    <location>
        <begin position="610"/>
        <end position="639"/>
    </location>
</feature>
<dbReference type="GO" id="GO:0004843">
    <property type="term" value="F:cysteine-type deubiquitinase activity"/>
    <property type="evidence" value="ECO:0007669"/>
    <property type="project" value="UniProtKB-EC"/>
</dbReference>
<dbReference type="Gene3D" id="1.10.287.10">
    <property type="entry name" value="S15/NS1, RNA-binding"/>
    <property type="match status" value="1"/>
</dbReference>
<dbReference type="PANTHER" id="PTHR14159:SF0">
    <property type="entry name" value="ATAXIN-3-RELATED"/>
    <property type="match status" value="1"/>
</dbReference>
<keyword evidence="6" id="KW-0378">Hydrolase</keyword>
<sequence>MVLKLIASCKANDLDTVKHILSNENTDDDSENINTRDLKECNVLHISCKFGYSEMVDYILTKPIEINAKSVCGGIVKLKYNLKSSSFADTALILATMGGYKDIVKKLIDCGADVNAANDHGNTALHYACYYRHIECALCLASEGSNINIINRYGKKALDRAGNNLKDMISKITVMTNEEGQVAEVRSFLDAQAQNKIKFLTKVGQSFEVPQTSILMQKAVMKTYRSEVKSGVLHGKDVIMKFPIKQDISPKECKILKEEIKSLRVLAHKNLELITAACLSPPYVSLIYDVEKFGNLSTTLHNSELEMGPEIAIKIGVGICQGMKYLHQNFVCHYNLKSSNVLITKDFLPKLTDFGFKDSICSVFPYLTKSKLYSSTDECQSEKKNYYPQQIFDVAWVAPEILLEFTKINSNNYDFCHIDFKKCDVYSFSVIFFEIITREYPYADMNNMRIGYLVTFENVRPNIPDYIPEDLISLTHSCWEHDPKERFSFDNIMSALKQYCLKHDYRVDYEEENLLKPINNTERDTRLTEESPTDQKFKSQQGKIAEINFGENSSEMEINNNFNIFNLKGNIASVNYEYNVEYDNVGEEILTKLTSRSHLQYKEDLVKDDKDYSSSHLNQNKDLSVSVGTENASNSKGNTDTVSLAELDSLDALLEDLLGNYYTAVELAEIGRNLDSQELSIISEGGTQSKEYKDFTTAASGNLDDSGFFSIQVISKALETWNLSAIPFSRSEESEIRENPTLANAYILNRNEHWFTLRKFGNCWYMLNSLNPTPAVIPETYLYNFSDLQREGYSIFIIRGDLPTSSADREAILSPHLLSDAGHTFGTDVGDFSSSISDLNAAIAASLKDSDNEIKMLLEKSKQEYESNEGNVKEVMNLSLQNEMMHVPTSSKNAPVYYNPNNEDEELNRAIEMSLQNSTNFSPANGKGKGRMDN</sequence>
<dbReference type="PROSITE" id="PS50957">
    <property type="entry name" value="JOSEPHIN"/>
    <property type="match status" value="1"/>
</dbReference>
<reference evidence="16" key="1">
    <citation type="submission" date="2020-05" db="EMBL/GenBank/DDBJ databases">
        <title>Phylogenomic resolution of chytrid fungi.</title>
        <authorList>
            <person name="Stajich J.E."/>
            <person name="Amses K."/>
            <person name="Simmons R."/>
            <person name="Seto K."/>
            <person name="Myers J."/>
            <person name="Bonds A."/>
            <person name="Quandt C.A."/>
            <person name="Barry K."/>
            <person name="Liu P."/>
            <person name="Grigoriev I."/>
            <person name="Longcore J.E."/>
            <person name="James T.Y."/>
        </authorList>
    </citation>
    <scope>NUCLEOTIDE SEQUENCE</scope>
    <source>
        <strain evidence="16">JEL0476</strain>
    </source>
</reference>
<evidence type="ECO:0000256" key="8">
    <source>
        <dbReference type="ARBA" id="ARBA00023015"/>
    </source>
</evidence>
<keyword evidence="8" id="KW-0805">Transcription regulation</keyword>
<feature type="domain" description="Protein kinase" evidence="14">
    <location>
        <begin position="209"/>
        <end position="506"/>
    </location>
</feature>
<evidence type="ECO:0000259" key="14">
    <source>
        <dbReference type="PROSITE" id="PS50011"/>
    </source>
</evidence>
<dbReference type="EMBL" id="JADGJW010000228">
    <property type="protein sequence ID" value="KAJ3221470.1"/>
    <property type="molecule type" value="Genomic_DNA"/>
</dbReference>
<comment type="subcellular location">
    <subcellularLocation>
        <location evidence="2">Nucleus</location>
    </subcellularLocation>
</comment>
<evidence type="ECO:0000259" key="15">
    <source>
        <dbReference type="PROSITE" id="PS50957"/>
    </source>
</evidence>
<dbReference type="PROSITE" id="PS50088">
    <property type="entry name" value="ANK_REPEAT"/>
    <property type="match status" value="2"/>
</dbReference>
<dbReference type="InterPro" id="IPR003903">
    <property type="entry name" value="UIM_dom"/>
</dbReference>
<dbReference type="PROSITE" id="PS50297">
    <property type="entry name" value="ANK_REP_REGION"/>
    <property type="match status" value="2"/>
</dbReference>
<dbReference type="Pfam" id="PF07714">
    <property type="entry name" value="PK_Tyr_Ser-Thr"/>
    <property type="match status" value="1"/>
</dbReference>
<dbReference type="SMART" id="SM00248">
    <property type="entry name" value="ANK"/>
    <property type="match status" value="3"/>
</dbReference>
<evidence type="ECO:0000313" key="17">
    <source>
        <dbReference type="Proteomes" id="UP001211065"/>
    </source>
</evidence>
<dbReference type="InterPro" id="IPR033865">
    <property type="entry name" value="Ataxin-3"/>
</dbReference>
<dbReference type="SMART" id="SM00220">
    <property type="entry name" value="S_TKc"/>
    <property type="match status" value="1"/>
</dbReference>
<dbReference type="PANTHER" id="PTHR14159">
    <property type="entry name" value="ATAXIN-3-RELATED"/>
    <property type="match status" value="1"/>
</dbReference>
<evidence type="ECO:0000256" key="5">
    <source>
        <dbReference type="ARBA" id="ARBA00022786"/>
    </source>
</evidence>
<keyword evidence="4" id="KW-0645">Protease</keyword>
<gene>
    <name evidence="16" type="primary">ATXN3</name>
    <name evidence="16" type="ORF">HK099_003480</name>
</gene>
<evidence type="ECO:0000256" key="4">
    <source>
        <dbReference type="ARBA" id="ARBA00022670"/>
    </source>
</evidence>
<keyword evidence="7" id="KW-0788">Thiol protease</keyword>